<keyword evidence="1" id="KW-0812">Transmembrane</keyword>
<protein>
    <submittedName>
        <fullName evidence="2">Uncharacterized protein</fullName>
    </submittedName>
</protein>
<evidence type="ECO:0000256" key="1">
    <source>
        <dbReference type="SAM" id="Phobius"/>
    </source>
</evidence>
<proteinExistence type="predicted"/>
<evidence type="ECO:0000313" key="2">
    <source>
        <dbReference type="EMBL" id="PTN03143.1"/>
    </source>
</evidence>
<dbReference type="Proteomes" id="UP000243525">
    <property type="component" value="Unassembled WGS sequence"/>
</dbReference>
<sequence>MQTKTNLKYSKMKTAIQIVLIAIAILLGYLIFNSVKRPIEFEKAKKERYEKVVERLKDIRKAELAYKDVHGEFTGSWDTLIDFVKTGELPLVKKIGMLTDSMVALGWTEETAIKKGAIIRDTIFISVQDTLYGKTFNAENLKVVPGTDPVAEFHLGATIITTGSGIQVPIFEAKVHNNTVLDGLDRQLVINLNDKARTNEKYPGLKVGSLTEANNNAGNWE</sequence>
<keyword evidence="1" id="KW-1133">Transmembrane helix</keyword>
<evidence type="ECO:0000313" key="3">
    <source>
        <dbReference type="Proteomes" id="UP000243525"/>
    </source>
</evidence>
<keyword evidence="3" id="KW-1185">Reference proteome</keyword>
<organism evidence="2 3">
    <name type="scientific">Mangrovibacterium marinum</name>
    <dbReference type="NCBI Taxonomy" id="1639118"/>
    <lineage>
        <taxon>Bacteria</taxon>
        <taxon>Pseudomonadati</taxon>
        <taxon>Bacteroidota</taxon>
        <taxon>Bacteroidia</taxon>
        <taxon>Marinilabiliales</taxon>
        <taxon>Prolixibacteraceae</taxon>
        <taxon>Mangrovibacterium</taxon>
    </lineage>
</organism>
<reference evidence="2 3" key="1">
    <citation type="submission" date="2018-04" db="EMBL/GenBank/DDBJ databases">
        <title>Genomic Encyclopedia of Archaeal and Bacterial Type Strains, Phase II (KMG-II): from individual species to whole genera.</title>
        <authorList>
            <person name="Goeker M."/>
        </authorList>
    </citation>
    <scope>NUCLEOTIDE SEQUENCE [LARGE SCALE GENOMIC DNA]</scope>
    <source>
        <strain evidence="2 3">DSM 28823</strain>
    </source>
</reference>
<accession>A0A2T5BUD8</accession>
<gene>
    <name evidence="2" type="ORF">C8N47_1362</name>
</gene>
<dbReference type="EMBL" id="QAAD01000036">
    <property type="protein sequence ID" value="PTN03143.1"/>
    <property type="molecule type" value="Genomic_DNA"/>
</dbReference>
<comment type="caution">
    <text evidence="2">The sequence shown here is derived from an EMBL/GenBank/DDBJ whole genome shotgun (WGS) entry which is preliminary data.</text>
</comment>
<feature type="transmembrane region" description="Helical" evidence="1">
    <location>
        <begin position="12"/>
        <end position="32"/>
    </location>
</feature>
<keyword evidence="1" id="KW-0472">Membrane</keyword>
<name>A0A2T5BUD8_9BACT</name>
<dbReference type="AlphaFoldDB" id="A0A2T5BUD8"/>